<dbReference type="RefSeq" id="WP_092503985.1">
    <property type="nucleotide sequence ID" value="NZ_FOEH01000002.1"/>
</dbReference>
<dbReference type="EMBL" id="FOEH01000002">
    <property type="protein sequence ID" value="SEQ23597.1"/>
    <property type="molecule type" value="Genomic_DNA"/>
</dbReference>
<evidence type="ECO:0000313" key="2">
    <source>
        <dbReference type="Proteomes" id="UP000198733"/>
    </source>
</evidence>
<name>A0A1H9EDD6_9BACI</name>
<keyword evidence="2" id="KW-1185">Reference proteome</keyword>
<evidence type="ECO:0000313" key="1">
    <source>
        <dbReference type="EMBL" id="SEQ23597.1"/>
    </source>
</evidence>
<sequence length="130" mass="14678">MSVKVTGLDRLLGNLENELGKKAMQRISDAALNDAAEVFLDELKRQFEPWADTHATIDEMTLSNPYWEGGARTIKVYWKGPNDRYRIIHINEFGTVKNPNPAGKGAIVRAMRNAEKPYHNAIRNAVERGL</sequence>
<organism evidence="1 2">
    <name type="scientific">Virgibacillus subterraneus</name>
    <dbReference type="NCBI Taxonomy" id="621109"/>
    <lineage>
        <taxon>Bacteria</taxon>
        <taxon>Bacillati</taxon>
        <taxon>Bacillota</taxon>
        <taxon>Bacilli</taxon>
        <taxon>Bacillales</taxon>
        <taxon>Bacillaceae</taxon>
        <taxon>Virgibacillus</taxon>
    </lineage>
</organism>
<dbReference type="Proteomes" id="UP000198733">
    <property type="component" value="Unassembled WGS sequence"/>
</dbReference>
<protein>
    <submittedName>
        <fullName evidence="1">Phage protein, HK97 gp10 family</fullName>
    </submittedName>
</protein>
<comment type="caution">
    <text evidence="1">The sequence shown here is derived from an EMBL/GenBank/DDBJ whole genome shotgun (WGS) entry which is preliminary data.</text>
</comment>
<accession>A0A1H9EDD6</accession>
<gene>
    <name evidence="1" type="ORF">SAMN05216232_1988</name>
</gene>
<reference evidence="1 2" key="1">
    <citation type="submission" date="2016-10" db="EMBL/GenBank/DDBJ databases">
        <authorList>
            <person name="Varghese N."/>
            <person name="Submissions S."/>
        </authorList>
    </citation>
    <scope>NUCLEOTIDE SEQUENCE [LARGE SCALE GENOMIC DNA]</scope>
    <source>
        <strain evidence="1 2">CGMCC 1.7734</strain>
    </source>
</reference>
<proteinExistence type="predicted"/>